<evidence type="ECO:0000256" key="2">
    <source>
        <dbReference type="ARBA" id="ARBA00023002"/>
    </source>
</evidence>
<feature type="domain" description="FAD/NAD(P)-binding" evidence="3">
    <location>
        <begin position="15"/>
        <end position="119"/>
    </location>
</feature>
<dbReference type="EMBL" id="AOIJ01000040">
    <property type="protein sequence ID" value="ELY81890.1"/>
    <property type="molecule type" value="Genomic_DNA"/>
</dbReference>
<dbReference type="Proteomes" id="UP000011592">
    <property type="component" value="Unassembled WGS sequence"/>
</dbReference>
<reference evidence="4 5" key="1">
    <citation type="journal article" date="2014" name="PLoS Genet.">
        <title>Phylogenetically driven sequencing of extremely halophilic archaea reveals strategies for static and dynamic osmo-response.</title>
        <authorList>
            <person name="Becker E.A."/>
            <person name="Seitzer P.M."/>
            <person name="Tritt A."/>
            <person name="Larsen D."/>
            <person name="Krusor M."/>
            <person name="Yao A.I."/>
            <person name="Wu D."/>
            <person name="Madern D."/>
            <person name="Eisen J.A."/>
            <person name="Darling A.E."/>
            <person name="Facciotti M.T."/>
        </authorList>
    </citation>
    <scope>NUCLEOTIDE SEQUENCE [LARGE SCALE GENOMIC DNA]</scope>
    <source>
        <strain evidence="4 5">JCM 14663</strain>
    </source>
</reference>
<dbReference type="GO" id="GO:0016491">
    <property type="term" value="F:oxidoreductase activity"/>
    <property type="evidence" value="ECO:0007669"/>
    <property type="project" value="UniProtKB-KW"/>
</dbReference>
<keyword evidence="5" id="KW-1185">Reference proteome</keyword>
<dbReference type="SUPFAM" id="SSF51905">
    <property type="entry name" value="FAD/NAD(P)-binding domain"/>
    <property type="match status" value="1"/>
</dbReference>
<dbReference type="PANTHER" id="PTHR48105">
    <property type="entry name" value="THIOREDOXIN REDUCTASE 1-RELATED-RELATED"/>
    <property type="match status" value="1"/>
</dbReference>
<evidence type="ECO:0000313" key="4">
    <source>
        <dbReference type="EMBL" id="ELY81890.1"/>
    </source>
</evidence>
<name>L9Z5W2_9EURY</name>
<dbReference type="AlphaFoldDB" id="L9Z5W2"/>
<dbReference type="Gene3D" id="3.50.50.60">
    <property type="entry name" value="FAD/NAD(P)-binding domain"/>
    <property type="match status" value="1"/>
</dbReference>
<gene>
    <name evidence="4" type="ORF">C486_05811</name>
</gene>
<evidence type="ECO:0000313" key="5">
    <source>
        <dbReference type="Proteomes" id="UP000011592"/>
    </source>
</evidence>
<keyword evidence="2" id="KW-0560">Oxidoreductase</keyword>
<sequence>MRASETGDAAEAVDHDVVVIGGGPAGCAAGVVTARYGLDTVVFDRGRSSIRRCAYLENYLGFPAGIDIETLYGLIHDHAEQAGCEIVADLVESLERAEDHQGFRVRTQDGDGVTARRVIAATRYDGEYMRGLDDETAMFETVEYGGAEREHFDKRYAESDGTTPVDGLFVASPYGETGYQASMAAGRGTRVGITVVEAVRRERGYPDPIANHYDWMRRAAEFDDERSDREQVGERFDERLPDDHGLEAARLAALREREVDRRLATHLSAAEIERRTERGQKRLLEHIDDDLIRQAARDIESE</sequence>
<proteinExistence type="predicted"/>
<dbReference type="InterPro" id="IPR023753">
    <property type="entry name" value="FAD/NAD-binding_dom"/>
</dbReference>
<keyword evidence="1" id="KW-0285">Flavoprotein</keyword>
<accession>L9Z5W2</accession>
<dbReference type="RefSeq" id="WP_008453921.1">
    <property type="nucleotide sequence ID" value="NZ_AOIJ01000040.1"/>
</dbReference>
<evidence type="ECO:0000259" key="3">
    <source>
        <dbReference type="Pfam" id="PF07992"/>
    </source>
</evidence>
<comment type="caution">
    <text evidence="4">The sequence shown here is derived from an EMBL/GenBank/DDBJ whole genome shotgun (WGS) entry which is preliminary data.</text>
</comment>
<dbReference type="PATRIC" id="fig|1230459.4.peg.1165"/>
<dbReference type="Pfam" id="PF07992">
    <property type="entry name" value="Pyr_redox_2"/>
    <property type="match status" value="1"/>
</dbReference>
<organism evidence="4 5">
    <name type="scientific">Natrinema gari JCM 14663</name>
    <dbReference type="NCBI Taxonomy" id="1230459"/>
    <lineage>
        <taxon>Archaea</taxon>
        <taxon>Methanobacteriati</taxon>
        <taxon>Methanobacteriota</taxon>
        <taxon>Stenosarchaea group</taxon>
        <taxon>Halobacteria</taxon>
        <taxon>Halobacteriales</taxon>
        <taxon>Natrialbaceae</taxon>
        <taxon>Natrinema</taxon>
    </lineage>
</organism>
<dbReference type="PRINTS" id="PR00469">
    <property type="entry name" value="PNDRDTASEII"/>
</dbReference>
<dbReference type="InterPro" id="IPR050097">
    <property type="entry name" value="Ferredoxin-NADP_redctase_2"/>
</dbReference>
<evidence type="ECO:0000256" key="1">
    <source>
        <dbReference type="ARBA" id="ARBA00022630"/>
    </source>
</evidence>
<protein>
    <submittedName>
        <fullName evidence="4">Thioredoxin reductase-like protein</fullName>
    </submittedName>
</protein>
<dbReference type="InterPro" id="IPR036188">
    <property type="entry name" value="FAD/NAD-bd_sf"/>
</dbReference>